<organism evidence="4 5">
    <name type="scientific">Massarina eburnea CBS 473.64</name>
    <dbReference type="NCBI Taxonomy" id="1395130"/>
    <lineage>
        <taxon>Eukaryota</taxon>
        <taxon>Fungi</taxon>
        <taxon>Dikarya</taxon>
        <taxon>Ascomycota</taxon>
        <taxon>Pezizomycotina</taxon>
        <taxon>Dothideomycetes</taxon>
        <taxon>Pleosporomycetidae</taxon>
        <taxon>Pleosporales</taxon>
        <taxon>Massarineae</taxon>
        <taxon>Massarinaceae</taxon>
        <taxon>Massarina</taxon>
    </lineage>
</organism>
<proteinExistence type="predicted"/>
<reference evidence="4" key="1">
    <citation type="journal article" date="2020" name="Stud. Mycol.">
        <title>101 Dothideomycetes genomes: a test case for predicting lifestyles and emergence of pathogens.</title>
        <authorList>
            <person name="Haridas S."/>
            <person name="Albert R."/>
            <person name="Binder M."/>
            <person name="Bloem J."/>
            <person name="Labutti K."/>
            <person name="Salamov A."/>
            <person name="Andreopoulos B."/>
            <person name="Baker S."/>
            <person name="Barry K."/>
            <person name="Bills G."/>
            <person name="Bluhm B."/>
            <person name="Cannon C."/>
            <person name="Castanera R."/>
            <person name="Culley D."/>
            <person name="Daum C."/>
            <person name="Ezra D."/>
            <person name="Gonzalez J."/>
            <person name="Henrissat B."/>
            <person name="Kuo A."/>
            <person name="Liang C."/>
            <person name="Lipzen A."/>
            <person name="Lutzoni F."/>
            <person name="Magnuson J."/>
            <person name="Mondo S."/>
            <person name="Nolan M."/>
            <person name="Ohm R."/>
            <person name="Pangilinan J."/>
            <person name="Park H.-J."/>
            <person name="Ramirez L."/>
            <person name="Alfaro M."/>
            <person name="Sun H."/>
            <person name="Tritt A."/>
            <person name="Yoshinaga Y."/>
            <person name="Zwiers L.-H."/>
            <person name="Turgeon B."/>
            <person name="Goodwin S."/>
            <person name="Spatafora J."/>
            <person name="Crous P."/>
            <person name="Grigoriev I."/>
        </authorList>
    </citation>
    <scope>NUCLEOTIDE SEQUENCE</scope>
    <source>
        <strain evidence="4">CBS 473.64</strain>
    </source>
</reference>
<dbReference type="SUPFAM" id="SSF46785">
    <property type="entry name" value="Winged helix' DNA-binding domain"/>
    <property type="match status" value="1"/>
</dbReference>
<evidence type="ECO:0000313" key="5">
    <source>
        <dbReference type="Proteomes" id="UP000799753"/>
    </source>
</evidence>
<dbReference type="Pfam" id="PF02257">
    <property type="entry name" value="RFX_DNA_binding"/>
    <property type="match status" value="1"/>
</dbReference>
<dbReference type="Pfam" id="PF25340">
    <property type="entry name" value="BCD_RFX"/>
    <property type="match status" value="1"/>
</dbReference>
<dbReference type="PANTHER" id="PTHR12619">
    <property type="entry name" value="RFX TRANSCRIPTION FACTOR FAMILY"/>
    <property type="match status" value="1"/>
</dbReference>
<evidence type="ECO:0000259" key="3">
    <source>
        <dbReference type="PROSITE" id="PS51526"/>
    </source>
</evidence>
<dbReference type="InterPro" id="IPR036388">
    <property type="entry name" value="WH-like_DNA-bd_sf"/>
</dbReference>
<dbReference type="PANTHER" id="PTHR12619:SF5">
    <property type="entry name" value="TRANSCRIPTION FACTOR RFX4"/>
    <property type="match status" value="1"/>
</dbReference>
<dbReference type="PROSITE" id="PS51526">
    <property type="entry name" value="RFX_DBD"/>
    <property type="match status" value="1"/>
</dbReference>
<gene>
    <name evidence="4" type="ORF">P280DRAFT_520911</name>
</gene>
<evidence type="ECO:0000313" key="4">
    <source>
        <dbReference type="EMBL" id="KAF2637782.1"/>
    </source>
</evidence>
<name>A0A6A6RRW0_9PLEO</name>
<evidence type="ECO:0000256" key="2">
    <source>
        <dbReference type="SAM" id="MobiDB-lite"/>
    </source>
</evidence>
<feature type="domain" description="RFX-type winged-helix" evidence="3">
    <location>
        <begin position="199"/>
        <end position="294"/>
    </location>
</feature>
<accession>A0A6A6RRW0</accession>
<dbReference type="GO" id="GO:0000981">
    <property type="term" value="F:DNA-binding transcription factor activity, RNA polymerase II-specific"/>
    <property type="evidence" value="ECO:0007669"/>
    <property type="project" value="TreeGrafter"/>
</dbReference>
<dbReference type="Proteomes" id="UP000799753">
    <property type="component" value="Unassembled WGS sequence"/>
</dbReference>
<dbReference type="EMBL" id="MU006792">
    <property type="protein sequence ID" value="KAF2637782.1"/>
    <property type="molecule type" value="Genomic_DNA"/>
</dbReference>
<dbReference type="InterPro" id="IPR003150">
    <property type="entry name" value="DNA-bd_RFX"/>
</dbReference>
<dbReference type="OrthoDB" id="10056949at2759"/>
<feature type="compositionally biased region" description="Polar residues" evidence="2">
    <location>
        <begin position="756"/>
        <end position="768"/>
    </location>
</feature>
<dbReference type="InterPro" id="IPR039779">
    <property type="entry name" value="RFX-like"/>
</dbReference>
<dbReference type="InterPro" id="IPR036390">
    <property type="entry name" value="WH_DNA-bd_sf"/>
</dbReference>
<feature type="region of interest" description="Disordered" evidence="2">
    <location>
        <begin position="1"/>
        <end position="59"/>
    </location>
</feature>
<keyword evidence="1" id="KW-0238">DNA-binding</keyword>
<protein>
    <recommendedName>
        <fullName evidence="3">RFX-type winged-helix domain-containing protein</fullName>
    </recommendedName>
</protein>
<feature type="compositionally biased region" description="Polar residues" evidence="2">
    <location>
        <begin position="729"/>
        <end position="748"/>
    </location>
</feature>
<dbReference type="InterPro" id="IPR057321">
    <property type="entry name" value="RFX1-4/6/8-like_BCD"/>
</dbReference>
<dbReference type="Gene3D" id="1.10.10.10">
    <property type="entry name" value="Winged helix-like DNA-binding domain superfamily/Winged helix DNA-binding domain"/>
    <property type="match status" value="1"/>
</dbReference>
<keyword evidence="5" id="KW-1185">Reference proteome</keyword>
<feature type="region of interest" description="Disordered" evidence="2">
    <location>
        <begin position="679"/>
        <end position="774"/>
    </location>
</feature>
<feature type="compositionally biased region" description="Polar residues" evidence="2">
    <location>
        <begin position="1"/>
        <end position="34"/>
    </location>
</feature>
<evidence type="ECO:0000256" key="1">
    <source>
        <dbReference type="ARBA" id="ARBA00023125"/>
    </source>
</evidence>
<dbReference type="GO" id="GO:0000978">
    <property type="term" value="F:RNA polymerase II cis-regulatory region sequence-specific DNA binding"/>
    <property type="evidence" value="ECO:0007669"/>
    <property type="project" value="TreeGrafter"/>
</dbReference>
<dbReference type="AlphaFoldDB" id="A0A6A6RRW0"/>
<dbReference type="FunFam" id="1.10.10.10:FF:000119">
    <property type="entry name" value="DNA damage and replication checkpoint protein"/>
    <property type="match status" value="1"/>
</dbReference>
<sequence length="805" mass="89150">MATTKGRSRTNTPQIIQSSLNRPLSRASTASVHSFGQHEGNHPPFSQPQGPQHINSHGYAYTQPQMNESHYSTAQHQQLIQAVHHMQQQENVMDPAHQQQLMAFSNDGVPLQVLDQNIQTPSQSFQMAQSAHGVSGSMDSEDLVKKKSRKGASAGGARDDRELRELINQNTHRGLTEVARDILVLDRSSKAEKMKQLFAMLWLRTACTTVKDASVPRNRVYSKYAETCGDKRVTTLNPASFGKLVRVIFPGINTRRLGVRGESKYHYVDLALHEELDGGSRPVMEPSGAMSRRNSRRQESIAPMVNMNTSHPPPAADTASFPNPDLSSLPMNPSQGRVFAEPYSQAFHSSNNRTASDYVYDLQFPSEDLLAAPDDLTISLPDIHPYLPAKYDEDAANALVALYRSHCTSLVDAVRFCKEKQFFKLYTSLHGTLTIPVQKLFAMPELAPWIKECDWMMYQKMVRNVSQLTLQVAPPAVLKFLDNIGKMLHGHISATFSALPTHVLEAKLEPATLFAHLLRQMLRVNSTAHAAAVALTVDNQREAMWSDWQSYVKIKRVMENVLPQTCALETVFHILANEVRDMLIPAWSGLPSAPEETVIDRISAFLIRLPSRFPNASARTILLCINALGSAAMREITVENGVSFQGWWLTKVFIDEYAHWLASLGGFLSHTPNVLRSSMNSPDVEDSTNLDLDMTNGGSGGSSNGNNDSRFSSLDADHVPDAPGASYHGPSQNTGNPSHGDTFNQEPSMSFDLSLDFNTSQHDPSQTEMNHDDSGFIDNDCLDDKLQLQNFRSLAAAPNMIAHGL</sequence>
<feature type="region of interest" description="Disordered" evidence="2">
    <location>
        <begin position="122"/>
        <end position="163"/>
    </location>
</feature>